<accession>A0A1N6XMS7</accession>
<dbReference type="GO" id="GO:0016747">
    <property type="term" value="F:acyltransferase activity, transferring groups other than amino-acyl groups"/>
    <property type="evidence" value="ECO:0007669"/>
    <property type="project" value="InterPro"/>
</dbReference>
<dbReference type="Pfam" id="PF12746">
    <property type="entry name" value="GNAT_acetyltran"/>
    <property type="match status" value="1"/>
</dbReference>
<feature type="domain" description="N-acetyltransferase" evidence="1">
    <location>
        <begin position="105"/>
        <end position="238"/>
    </location>
</feature>
<evidence type="ECO:0000313" key="2">
    <source>
        <dbReference type="EMBL" id="SIR03633.1"/>
    </source>
</evidence>
<dbReference type="InterPro" id="IPR016181">
    <property type="entry name" value="Acyl_CoA_acyltransferase"/>
</dbReference>
<dbReference type="OrthoDB" id="125295at2157"/>
<keyword evidence="3" id="KW-1185">Reference proteome</keyword>
<dbReference type="RefSeq" id="WP_076428829.1">
    <property type="nucleotide sequence ID" value="NZ_FTNO01000001.1"/>
</dbReference>
<dbReference type="InterPro" id="IPR027365">
    <property type="entry name" value="GNAT_acetyltra_YdfB-like"/>
</dbReference>
<dbReference type="Gene3D" id="3.40.630.30">
    <property type="match status" value="1"/>
</dbReference>
<reference evidence="3" key="1">
    <citation type="submission" date="2017-01" db="EMBL/GenBank/DDBJ databases">
        <authorList>
            <person name="Varghese N."/>
            <person name="Submissions S."/>
        </authorList>
    </citation>
    <scope>NUCLEOTIDE SEQUENCE [LARGE SCALE GENOMIC DNA]</scope>
    <source>
        <strain evidence="3">CGMCC 1.7737</strain>
    </source>
</reference>
<protein>
    <submittedName>
        <fullName evidence="2">GNAT acetyltransferase</fullName>
    </submittedName>
</protein>
<sequence length="238" mass="25948">MTLAPRTDSALRKYWSDRLGVDEAAFDRGQATVGVAAEDGIQLFHCGDSLVVGAPESLAESVRQQATAVESLDCTDAESVREWFERFGSVTQVLGPTFYGYADSESFTPVSSNARLLTPVEESAYNRFRMAIPDEEWANGGTPFAPGETIGLFRGDALAAIAGYEVWDDFVAHIAVVTHPDHRGEGNGRAVVSRMTERALAGSLVPQYRTADEWPWSVALAERLGFERFATATLVCFE</sequence>
<evidence type="ECO:0000313" key="3">
    <source>
        <dbReference type="Proteomes" id="UP000186914"/>
    </source>
</evidence>
<dbReference type="PROSITE" id="PS51186">
    <property type="entry name" value="GNAT"/>
    <property type="match status" value="1"/>
</dbReference>
<dbReference type="EMBL" id="FTNO01000001">
    <property type="protein sequence ID" value="SIR03633.1"/>
    <property type="molecule type" value="Genomic_DNA"/>
</dbReference>
<organism evidence="2 3">
    <name type="scientific">Haladaptatus litoreus</name>
    <dbReference type="NCBI Taxonomy" id="553468"/>
    <lineage>
        <taxon>Archaea</taxon>
        <taxon>Methanobacteriati</taxon>
        <taxon>Methanobacteriota</taxon>
        <taxon>Stenosarchaea group</taxon>
        <taxon>Halobacteria</taxon>
        <taxon>Halobacteriales</taxon>
        <taxon>Haladaptataceae</taxon>
        <taxon>Haladaptatus</taxon>
    </lineage>
</organism>
<proteinExistence type="predicted"/>
<dbReference type="SUPFAM" id="SSF55729">
    <property type="entry name" value="Acyl-CoA N-acyltransferases (Nat)"/>
    <property type="match status" value="1"/>
</dbReference>
<dbReference type="InterPro" id="IPR000182">
    <property type="entry name" value="GNAT_dom"/>
</dbReference>
<gene>
    <name evidence="2" type="ORF">SAMN05421858_1197</name>
</gene>
<name>A0A1N6XMS7_9EURY</name>
<evidence type="ECO:0000259" key="1">
    <source>
        <dbReference type="PROSITE" id="PS51186"/>
    </source>
</evidence>
<dbReference type="Proteomes" id="UP000186914">
    <property type="component" value="Unassembled WGS sequence"/>
</dbReference>
<keyword evidence="2" id="KW-0808">Transferase</keyword>
<dbReference type="AlphaFoldDB" id="A0A1N6XMS7"/>